<dbReference type="PANTHER" id="PTHR10819:SF3">
    <property type="entry name" value="PHOSPHOTRIESTERASE-RELATED PROTEIN"/>
    <property type="match status" value="1"/>
</dbReference>
<dbReference type="InterPro" id="IPR017947">
    <property type="entry name" value="AryldialkylPase_Zn-BS"/>
</dbReference>
<evidence type="ECO:0000313" key="5">
    <source>
        <dbReference type="EMBL" id="QQM30097.1"/>
    </source>
</evidence>
<feature type="binding site" evidence="3">
    <location>
        <position position="238"/>
    </location>
    <ligand>
        <name>a divalent metal cation</name>
        <dbReference type="ChEBI" id="CHEBI:60240"/>
        <label>2</label>
    </ligand>
</feature>
<dbReference type="InterPro" id="IPR001559">
    <property type="entry name" value="Phosphotriesterase"/>
</dbReference>
<evidence type="ECO:0000313" key="6">
    <source>
        <dbReference type="Proteomes" id="UP000596083"/>
    </source>
</evidence>
<dbReference type="Proteomes" id="UP000596083">
    <property type="component" value="Chromosome"/>
</dbReference>
<evidence type="ECO:0000256" key="3">
    <source>
        <dbReference type="PIRSR" id="PIRSR601559-52"/>
    </source>
</evidence>
<dbReference type="SUPFAM" id="SSF51556">
    <property type="entry name" value="Metallo-dependent hydrolases"/>
    <property type="match status" value="1"/>
</dbReference>
<dbReference type="PANTHER" id="PTHR10819">
    <property type="entry name" value="PHOSPHOTRIESTERASE-RELATED"/>
    <property type="match status" value="1"/>
</dbReference>
<protein>
    <submittedName>
        <fullName evidence="5">Phosphotriesterase</fullName>
    </submittedName>
</protein>
<gene>
    <name evidence="5" type="ORF">JET14_17690</name>
</gene>
<keyword evidence="1 3" id="KW-0479">Metal-binding</keyword>
<organism evidence="5 6">
    <name type="scientific">Martelella lutilitoris</name>
    <dbReference type="NCBI Taxonomy" id="2583532"/>
    <lineage>
        <taxon>Bacteria</taxon>
        <taxon>Pseudomonadati</taxon>
        <taxon>Pseudomonadota</taxon>
        <taxon>Alphaproteobacteria</taxon>
        <taxon>Hyphomicrobiales</taxon>
        <taxon>Aurantimonadaceae</taxon>
        <taxon>Martelella</taxon>
    </lineage>
</organism>
<dbReference type="GO" id="GO:0008270">
    <property type="term" value="F:zinc ion binding"/>
    <property type="evidence" value="ECO:0007669"/>
    <property type="project" value="InterPro"/>
</dbReference>
<dbReference type="KEGG" id="mlut:JET14_17690"/>
<dbReference type="Gene3D" id="3.20.20.140">
    <property type="entry name" value="Metal-dependent hydrolases"/>
    <property type="match status" value="1"/>
</dbReference>
<name>A0A7T7HJ58_9HYPH</name>
<dbReference type="PROSITE" id="PS51347">
    <property type="entry name" value="PHOSPHOTRIESTERASE_2"/>
    <property type="match status" value="1"/>
</dbReference>
<dbReference type="Pfam" id="PF02126">
    <property type="entry name" value="PTE"/>
    <property type="match status" value="1"/>
</dbReference>
<feature type="binding site" evidence="3">
    <location>
        <position position="304"/>
    </location>
    <ligand>
        <name>a divalent metal cation</name>
        <dbReference type="ChEBI" id="CHEBI:60240"/>
        <label>1</label>
    </ligand>
</feature>
<feature type="binding site" evidence="3">
    <location>
        <position position="34"/>
    </location>
    <ligand>
        <name>a divalent metal cation</name>
        <dbReference type="ChEBI" id="CHEBI:60240"/>
        <label>1</label>
    </ligand>
</feature>
<comment type="similarity">
    <text evidence="4">Belongs to the metallo-dependent hydrolases superfamily. Phosphotriesterase family.</text>
</comment>
<comment type="caution">
    <text evidence="4">Lacks conserved residue(s) required for the propagation of feature annotation.</text>
</comment>
<feature type="binding site" evidence="3">
    <location>
        <position position="177"/>
    </location>
    <ligand>
        <name>a divalent metal cation</name>
        <dbReference type="ChEBI" id="CHEBI:60240"/>
        <label>2</label>
    </ligand>
</feature>
<sequence>MSATELSEAHTGSGKVMTVNGPVNASALGVTLMHEHVLNDCTCWWNPPKTPERQHLADSFICMEILSELRQDPFVNRHNITLDDEKLAITELKSFFDAGGRTLVEPTCQGIGRNPEAMQRVADATGLNIVIGAGYYLQDSHPEKLEGMSAEAIADEIVVEAVEGVDGTDVRIGLIGEIGVSGDFTEAERKSLRGAAQAQARTGLPLMVHLPGWFRLGHEVLDIAAAEGADLKHTVLCHMNPSHDDFPYQSELAARGAFLEYDMIGMDFFYADQQVQCPSDEECARAIVKLVDAGHEGRILLSHDVFLKMMLTHYGGNGYAFILKHFLPRLARHGLDHDVLTRLMKDNPRAVFDADFASQRNKTELK</sequence>
<dbReference type="GO" id="GO:0016788">
    <property type="term" value="F:hydrolase activity, acting on ester bonds"/>
    <property type="evidence" value="ECO:0007669"/>
    <property type="project" value="InterPro"/>
</dbReference>
<dbReference type="EMBL" id="CP066786">
    <property type="protein sequence ID" value="QQM30097.1"/>
    <property type="molecule type" value="Genomic_DNA"/>
</dbReference>
<comment type="cofactor">
    <cofactor evidence="3">
        <name>a divalent metal cation</name>
        <dbReference type="ChEBI" id="CHEBI:60240"/>
    </cofactor>
    <text evidence="3">Binds 2 divalent metal cations per subunit.</text>
</comment>
<dbReference type="RefSeq" id="WP_200335242.1">
    <property type="nucleotide sequence ID" value="NZ_CP066786.1"/>
</dbReference>
<keyword evidence="2" id="KW-0378">Hydrolase</keyword>
<dbReference type="PROSITE" id="PS01322">
    <property type="entry name" value="PHOSPHOTRIESTERASE_1"/>
    <property type="match status" value="1"/>
</dbReference>
<proteinExistence type="inferred from homology"/>
<dbReference type="CDD" id="cd00530">
    <property type="entry name" value="PTE"/>
    <property type="match status" value="1"/>
</dbReference>
<dbReference type="PIRSF" id="PIRSF016839">
    <property type="entry name" value="PhP"/>
    <property type="match status" value="1"/>
</dbReference>
<evidence type="ECO:0000256" key="1">
    <source>
        <dbReference type="ARBA" id="ARBA00022723"/>
    </source>
</evidence>
<feature type="binding site" evidence="3">
    <location>
        <position position="36"/>
    </location>
    <ligand>
        <name>a divalent metal cation</name>
        <dbReference type="ChEBI" id="CHEBI:60240"/>
        <label>1</label>
    </ligand>
</feature>
<reference evidence="5 6" key="1">
    <citation type="submission" date="2020-12" db="EMBL/GenBank/DDBJ databases">
        <authorList>
            <person name="Zheng R.K."/>
            <person name="Sun C.M."/>
        </authorList>
    </citation>
    <scope>NUCLEOTIDE SEQUENCE [LARGE SCALE GENOMIC DNA]</scope>
    <source>
        <strain evidence="5 6">ZRK001</strain>
    </source>
</reference>
<evidence type="ECO:0000256" key="2">
    <source>
        <dbReference type="ARBA" id="ARBA00022801"/>
    </source>
</evidence>
<dbReference type="AlphaFoldDB" id="A0A7T7HJ58"/>
<feature type="binding site" evidence="3">
    <location>
        <position position="209"/>
    </location>
    <ligand>
        <name>a divalent metal cation</name>
        <dbReference type="ChEBI" id="CHEBI:60240"/>
        <label>2</label>
    </ligand>
</feature>
<accession>A0A7T7HJ58</accession>
<evidence type="ECO:0000256" key="4">
    <source>
        <dbReference type="PROSITE-ProRule" id="PRU00679"/>
    </source>
</evidence>
<dbReference type="InterPro" id="IPR032466">
    <property type="entry name" value="Metal_Hydrolase"/>
</dbReference>
<feature type="binding site" evidence="3">
    <location>
        <position position="177"/>
    </location>
    <ligand>
        <name>a divalent metal cation</name>
        <dbReference type="ChEBI" id="CHEBI:60240"/>
        <label>1</label>
    </ligand>
</feature>